<dbReference type="WBParaSite" id="HPBE_0002270001-mRNA-1">
    <property type="protein sequence ID" value="HPBE_0002270001-mRNA-1"/>
    <property type="gene ID" value="HPBE_0002270001"/>
</dbReference>
<organism evidence="2 3">
    <name type="scientific">Heligmosomoides polygyrus</name>
    <name type="common">Parasitic roundworm</name>
    <dbReference type="NCBI Taxonomy" id="6339"/>
    <lineage>
        <taxon>Eukaryota</taxon>
        <taxon>Metazoa</taxon>
        <taxon>Ecdysozoa</taxon>
        <taxon>Nematoda</taxon>
        <taxon>Chromadorea</taxon>
        <taxon>Rhabditida</taxon>
        <taxon>Rhabditina</taxon>
        <taxon>Rhabditomorpha</taxon>
        <taxon>Strongyloidea</taxon>
        <taxon>Heligmosomidae</taxon>
        <taxon>Heligmosomoides</taxon>
    </lineage>
</organism>
<evidence type="ECO:0000259" key="1">
    <source>
        <dbReference type="Pfam" id="PF14500"/>
    </source>
</evidence>
<evidence type="ECO:0000313" key="2">
    <source>
        <dbReference type="Proteomes" id="UP000050761"/>
    </source>
</evidence>
<keyword evidence="2" id="KW-1185">Reference proteome</keyword>
<sequence length="318" mass="35170">LLAQGCSRCLTAHPDFAPFCYMLIEEKFTDDDCSLEQKFDVCMLLADAASVFPPEDLVDHLEPILGGLRVVGLNPKVAMPDCVLKSLASVTKAISKCSRDAAVKLGVQLVENLEPFVLQAEMGLTERALSLLHCDVVNVRANRLEIVQEGLRLLTDWTSDIHETLLAKWYSDLESFHEGCVVSSSLSGLDDVLLRFEDSLFESLQAARECAPNEALSALYECSAVYLRIASLPSDALLRIQDIVRSSWSVMKVAAVQTAFVHLVGALSETNWTYVRDLISKNDGLDMSGSFEEGAMLFPYYAPLFTMRLRTMRCATTL</sequence>
<feature type="domain" description="MMS19 N-terminal" evidence="1">
    <location>
        <begin position="2"/>
        <end position="69"/>
    </location>
</feature>
<dbReference type="Proteomes" id="UP000050761">
    <property type="component" value="Unassembled WGS sequence"/>
</dbReference>
<reference evidence="3" key="1">
    <citation type="submission" date="2019-09" db="UniProtKB">
        <authorList>
            <consortium name="WormBaseParasite"/>
        </authorList>
    </citation>
    <scope>IDENTIFICATION</scope>
</reference>
<protein>
    <submittedName>
        <fullName evidence="3">MMS19 nucleotide excision repair protein</fullName>
    </submittedName>
</protein>
<name>A0A183GJ60_HELPZ</name>
<proteinExistence type="predicted"/>
<accession>A0A183GJ60</accession>
<dbReference type="AlphaFoldDB" id="A0A183GJ60"/>
<evidence type="ECO:0000313" key="3">
    <source>
        <dbReference type="WBParaSite" id="HPBE_0002270001-mRNA-1"/>
    </source>
</evidence>
<dbReference type="InterPro" id="IPR029240">
    <property type="entry name" value="MMS19_N"/>
</dbReference>
<dbReference type="Pfam" id="PF14500">
    <property type="entry name" value="MMS19_N"/>
    <property type="match status" value="1"/>
</dbReference>